<dbReference type="InterPro" id="IPR048647">
    <property type="entry name" value="RlmA_N"/>
</dbReference>
<feature type="binding site" evidence="1">
    <location>
        <position position="52"/>
    </location>
    <ligand>
        <name>Zn(2+)</name>
        <dbReference type="ChEBI" id="CHEBI:29105"/>
    </ligand>
</feature>
<keyword evidence="5" id="KW-0808">Transferase</keyword>
<keyword evidence="1" id="KW-0862">Zinc</keyword>
<proteinExistence type="predicted"/>
<feature type="compositionally biased region" description="Basic and acidic residues" evidence="3">
    <location>
        <begin position="1"/>
        <end position="12"/>
    </location>
</feature>
<evidence type="ECO:0000313" key="6">
    <source>
        <dbReference type="Proteomes" id="UP001213504"/>
    </source>
</evidence>
<gene>
    <name evidence="5" type="ORF">P9A14_16205</name>
</gene>
<evidence type="ECO:0000259" key="4">
    <source>
        <dbReference type="Pfam" id="PF21302"/>
    </source>
</evidence>
<dbReference type="GO" id="GO:0032259">
    <property type="term" value="P:methylation"/>
    <property type="evidence" value="ECO:0007669"/>
    <property type="project" value="UniProtKB-KW"/>
</dbReference>
<dbReference type="Proteomes" id="UP001213504">
    <property type="component" value="Chromosome"/>
</dbReference>
<evidence type="ECO:0000313" key="5">
    <source>
        <dbReference type="EMBL" id="WFP23690.1"/>
    </source>
</evidence>
<dbReference type="PIRSF" id="PIRSF018249">
    <property type="entry name" value="MyrA_prd"/>
    <property type="match status" value="1"/>
</dbReference>
<name>A0AAX3T3G7_9ACTN</name>
<evidence type="ECO:0000256" key="1">
    <source>
        <dbReference type="PIRSR" id="PIRSR018249-1"/>
    </source>
</evidence>
<feature type="binding site" evidence="2">
    <location>
        <position position="218"/>
    </location>
    <ligand>
        <name>S-adenosyl-L-methionine</name>
        <dbReference type="ChEBI" id="CHEBI:59789"/>
    </ligand>
</feature>
<protein>
    <submittedName>
        <fullName evidence="5">Methyltransferase type 11</fullName>
    </submittedName>
</protein>
<dbReference type="InterPro" id="IPR016718">
    <property type="entry name" value="rRNA_m1G-MeTrfase_A_prd"/>
</dbReference>
<dbReference type="Gene3D" id="3.40.50.150">
    <property type="entry name" value="Vaccinia Virus protein VP39"/>
    <property type="match status" value="1"/>
</dbReference>
<dbReference type="GO" id="GO:0046872">
    <property type="term" value="F:metal ion binding"/>
    <property type="evidence" value="ECO:0007669"/>
    <property type="project" value="UniProtKB-KW"/>
</dbReference>
<keyword evidence="1" id="KW-0479">Metal-binding</keyword>
<feature type="binding site" evidence="1">
    <location>
        <position position="48"/>
    </location>
    <ligand>
        <name>Zn(2+)</name>
        <dbReference type="ChEBI" id="CHEBI:29105"/>
    </ligand>
</feature>
<keyword evidence="2" id="KW-0949">S-adenosyl-L-methionine</keyword>
<dbReference type="RefSeq" id="WP_083229464.1">
    <property type="nucleotide sequence ID" value="NZ_CP121270.1"/>
</dbReference>
<dbReference type="GO" id="GO:0008168">
    <property type="term" value="F:methyltransferase activity"/>
    <property type="evidence" value="ECO:0007669"/>
    <property type="project" value="UniProtKB-KW"/>
</dbReference>
<feature type="domain" description="23S rRNA (guanine(745)-N(1))-methyltransferase N-terminal" evidence="4">
    <location>
        <begin position="31"/>
        <end position="65"/>
    </location>
</feature>
<reference evidence="5" key="1">
    <citation type="submission" date="2023-04" db="EMBL/GenBank/DDBJ databases">
        <title>Complete genome sequence of a phthalic acid esters degrading bacterial strain.</title>
        <authorList>
            <person name="Weng L."/>
            <person name="Jia Y."/>
            <person name="Ren L."/>
        </authorList>
    </citation>
    <scope>NUCLEOTIDE SEQUENCE</scope>
    <source>
        <strain evidence="5">RL-LY01</strain>
    </source>
</reference>
<dbReference type="SUPFAM" id="SSF53335">
    <property type="entry name" value="S-adenosyl-L-methionine-dependent methyltransferases"/>
    <property type="match status" value="1"/>
</dbReference>
<accession>A0AAX3T3G7</accession>
<dbReference type="EMBL" id="CP121270">
    <property type="protein sequence ID" value="WFP23690.1"/>
    <property type="molecule type" value="Genomic_DNA"/>
</dbReference>
<feature type="binding site" evidence="1">
    <location>
        <position position="32"/>
    </location>
    <ligand>
        <name>Zn(2+)</name>
        <dbReference type="ChEBI" id="CHEBI:29105"/>
    </ligand>
</feature>
<dbReference type="AlphaFoldDB" id="A0AAX3T3G7"/>
<feature type="region of interest" description="Disordered" evidence="3">
    <location>
        <begin position="1"/>
        <end position="20"/>
    </location>
</feature>
<feature type="binding site" evidence="1">
    <location>
        <position position="35"/>
    </location>
    <ligand>
        <name>Zn(2+)</name>
        <dbReference type="ChEBI" id="CHEBI:29105"/>
    </ligand>
</feature>
<keyword evidence="5" id="KW-0489">Methyltransferase</keyword>
<evidence type="ECO:0000256" key="3">
    <source>
        <dbReference type="SAM" id="MobiDB-lite"/>
    </source>
</evidence>
<dbReference type="InterPro" id="IPR029063">
    <property type="entry name" value="SAM-dependent_MTases_sf"/>
</dbReference>
<organism evidence="5 6">
    <name type="scientific">Gordonia hongkongensis</name>
    <dbReference type="NCBI Taxonomy" id="1701090"/>
    <lineage>
        <taxon>Bacteria</taxon>
        <taxon>Bacillati</taxon>
        <taxon>Actinomycetota</taxon>
        <taxon>Actinomycetes</taxon>
        <taxon>Mycobacteriales</taxon>
        <taxon>Gordoniaceae</taxon>
        <taxon>Gordonia</taxon>
    </lineage>
</organism>
<evidence type="ECO:0000256" key="2">
    <source>
        <dbReference type="PIRSR" id="PIRSR018249-2"/>
    </source>
</evidence>
<sequence length="323" mass="33569">MPHEGSSHEARADPPTPHRAHGLTSVLEILRCPVCTGRLSADGASLRCPQAHSFDLARQGYVSLLDGRSGALRADTAAMVAARARVHDSGFLLPVVDFVAGRAAEVTGGHDRPVILDAGAGGGHYLRTAVEASGVPGGDGRSSAAGIGLDLSKYCARAMARGPRPLAAVVADVWRGLPVVDDAVAVVLSVFAPRNASEFARVLAPDGALIIVSPGPDHLGELIEPMAMLRVDEAKSERLRASLDAGFELVDESPVRYSADVDAQTVGDLVAMGPSAFHSDEADIRSRAAAFAGDGRVPVTVSVVVTTCRPVRGRSPAQRRTDS</sequence>
<dbReference type="Pfam" id="PF21302">
    <property type="entry name" value="Zn_ribbon_RlmA"/>
    <property type="match status" value="1"/>
</dbReference>